<reference evidence="2" key="1">
    <citation type="submission" date="2022-10" db="EMBL/GenBank/DDBJ databases">
        <title>Host association and intracellularity evolved multiple times independently in the Rickettsiales.</title>
        <authorList>
            <person name="Castelli M."/>
            <person name="Nardi T."/>
            <person name="Gammuto L."/>
            <person name="Bellinzona G."/>
            <person name="Sabaneyeva E."/>
            <person name="Potekhin A."/>
            <person name="Serra V."/>
            <person name="Petroni G."/>
            <person name="Sassera D."/>
        </authorList>
    </citation>
    <scope>NUCLEOTIDE SEQUENCE [LARGE SCALE GENOMIC DNA]</scope>
    <source>
        <strain evidence="2">US_Bl 11III1</strain>
    </source>
</reference>
<dbReference type="Pfam" id="PF12969">
    <property type="entry name" value="DUF3857"/>
    <property type="match status" value="1"/>
</dbReference>
<evidence type="ECO:0000313" key="3">
    <source>
        <dbReference type="Proteomes" id="UP001325140"/>
    </source>
</evidence>
<name>A0ABZ0UQQ6_9RICK</name>
<organism evidence="2 3">
    <name type="scientific">Candidatus Fokinia crypta</name>
    <dbReference type="NCBI Taxonomy" id="1920990"/>
    <lineage>
        <taxon>Bacteria</taxon>
        <taxon>Pseudomonadati</taxon>
        <taxon>Pseudomonadota</taxon>
        <taxon>Alphaproteobacteria</taxon>
        <taxon>Rickettsiales</taxon>
        <taxon>Candidatus Midichloriaceae</taxon>
        <taxon>Candidatus Fokinia</taxon>
    </lineage>
</organism>
<evidence type="ECO:0000259" key="1">
    <source>
        <dbReference type="Pfam" id="PF12969"/>
    </source>
</evidence>
<feature type="domain" description="DUF3857" evidence="1">
    <location>
        <begin position="46"/>
        <end position="181"/>
    </location>
</feature>
<protein>
    <submittedName>
        <fullName evidence="2">DUF3857 domain-containing protein</fullName>
    </submittedName>
</protein>
<dbReference type="InterPro" id="IPR038765">
    <property type="entry name" value="Papain-like_cys_pep_sf"/>
</dbReference>
<dbReference type="EMBL" id="CP110343">
    <property type="protein sequence ID" value="WPX98002.1"/>
    <property type="molecule type" value="Genomic_DNA"/>
</dbReference>
<dbReference type="Gene3D" id="3.10.620.30">
    <property type="match status" value="1"/>
</dbReference>
<gene>
    <name evidence="2" type="ORF">Fokcrypt_00529</name>
</gene>
<dbReference type="Gene3D" id="2.60.40.3140">
    <property type="match status" value="1"/>
</dbReference>
<keyword evidence="3" id="KW-1185">Reference proteome</keyword>
<accession>A0ABZ0UQQ6</accession>
<dbReference type="RefSeq" id="WP_323721979.1">
    <property type="nucleotide sequence ID" value="NZ_CP110343.1"/>
</dbReference>
<dbReference type="Proteomes" id="UP001325140">
    <property type="component" value="Chromosome"/>
</dbReference>
<proteinExistence type="predicted"/>
<dbReference type="SUPFAM" id="SSF54001">
    <property type="entry name" value="Cysteine proteinases"/>
    <property type="match status" value="1"/>
</dbReference>
<sequence>MRDRFLSYILLVSLILLPGVSYARWESVDDVHVKCKFLNIDIHVNADGKTEKVITKEYELVNERARKEYGTYTLVYEENSSKIEILEAKVINEGKSYIVPKKSIEIKPLASNTSGFDDKIQVIISFPNVKVGSRLFIKFKEMILKPMRPNHYIDSLSLGSIYTEKFNMNVHSEIPLKFSVNDPDDYIEVKADMDKKSQRAKNMVFTLKKPIVVRVIEESDSYISTENYPSVFLSSFENSKEFGDSFTPKFEAVISKELPPLLQEIKMEAVKYTDIITKLNVITSLLNERIRYMGDWREVNGEIFPRSLKQITDTGVADCKEFSSCVVAILRSMNIEANIALVYRGYLYQPPANSSFIFRCNHAIVRLTGRDGKVYWIDPTNFISMADGVFPDISAREALVLKSSGSVIESIPEIDYRHSNIKIESKIQLLNKEKREIHEEGLVEICGESAIPFTGAELLYPRHVIERAMFYTIVEGASKAIDYSSLKRKEVAMPALTSRSVKVIPIKYSYIIPDAYSVTNMGFGFSIQWSEFQQYISVFDDRVSHLFVNAPYSIFSKKLFLNTSAENLQILNFQITSPWLIAKQSVKSNGRDLEIQRELHVLSKIITPKEMHSKSFRDMQAELRKQVEVVLIFNTQK</sequence>
<evidence type="ECO:0000313" key="2">
    <source>
        <dbReference type="EMBL" id="WPX98002.1"/>
    </source>
</evidence>
<dbReference type="InterPro" id="IPR024618">
    <property type="entry name" value="DUF3857"/>
</dbReference>